<gene>
    <name evidence="4" type="ORF">KUL25_12415</name>
</gene>
<evidence type="ECO:0000313" key="4">
    <source>
        <dbReference type="EMBL" id="QXL86278.1"/>
    </source>
</evidence>
<keyword evidence="2" id="KW-0326">Glycosidase</keyword>
<dbReference type="Pfam" id="PF01156">
    <property type="entry name" value="IU_nuc_hydro"/>
    <property type="match status" value="1"/>
</dbReference>
<dbReference type="InterPro" id="IPR001910">
    <property type="entry name" value="Inosine/uridine_hydrolase_dom"/>
</dbReference>
<dbReference type="Proteomes" id="UP000693972">
    <property type="component" value="Unassembled WGS sequence"/>
</dbReference>
<evidence type="ECO:0000256" key="1">
    <source>
        <dbReference type="ARBA" id="ARBA00022801"/>
    </source>
</evidence>
<dbReference type="EMBL" id="JAIMBW010000001">
    <property type="protein sequence ID" value="MBY4893566.1"/>
    <property type="molecule type" value="Genomic_DNA"/>
</dbReference>
<keyword evidence="1 4" id="KW-0378">Hydrolase</keyword>
<evidence type="ECO:0000256" key="2">
    <source>
        <dbReference type="ARBA" id="ARBA00023295"/>
    </source>
</evidence>
<dbReference type="InterPro" id="IPR023186">
    <property type="entry name" value="IUNH"/>
</dbReference>
<dbReference type="GO" id="GO:0008477">
    <property type="term" value="F:purine nucleosidase activity"/>
    <property type="evidence" value="ECO:0007669"/>
    <property type="project" value="TreeGrafter"/>
</dbReference>
<sequence length="360" mass="40404">MPEFKKLTAELMDERLALPTGDPVRLLIDTDTANEIDDQYALAWALLSPEKMTVEAITAEPFSFAHHQPELLKAERAIEEGSRHKEHLVGGFQGWIDRLHAQGRRAADLSFVGPAEGMELSYAEILKIYDKLGMPSDGKVFRGAPRYMTQPEDIVASDAVDTIIDLAKSGDAPLYIAAMGCVTNIASALLKAPEIIDRIVVIWTSAYPSSSPHCCRPSLNLVQDVHASRLIFDSGVPHIYLPGYHVGAQLKISRPEMEAFVKGKGAIGDYLHHLYTHNPLHDMFAITNREQRTWVIWDIINIAWLINPAWVPTFLTKSPILDDDLYWQHDEGRHMMREAHDVQRDEIFLDFYAKLAAAAT</sequence>
<dbReference type="AlphaFoldDB" id="A0A975TS40"/>
<name>A0A975TS40_9RHOB</name>
<evidence type="ECO:0000313" key="5">
    <source>
        <dbReference type="Proteomes" id="UP000693972"/>
    </source>
</evidence>
<dbReference type="SUPFAM" id="SSF53590">
    <property type="entry name" value="Nucleoside hydrolase"/>
    <property type="match status" value="1"/>
</dbReference>
<dbReference type="GO" id="GO:0006152">
    <property type="term" value="P:purine nucleoside catabolic process"/>
    <property type="evidence" value="ECO:0007669"/>
    <property type="project" value="TreeGrafter"/>
</dbReference>
<organism evidence="4">
    <name type="scientific">Gymnodinialimonas phycosphaerae</name>
    <dbReference type="NCBI Taxonomy" id="2841589"/>
    <lineage>
        <taxon>Bacteria</taxon>
        <taxon>Pseudomonadati</taxon>
        <taxon>Pseudomonadota</taxon>
        <taxon>Alphaproteobacteria</taxon>
        <taxon>Rhodobacterales</taxon>
        <taxon>Paracoccaceae</taxon>
        <taxon>Gymnodinialimonas</taxon>
    </lineage>
</organism>
<keyword evidence="5" id="KW-1185">Reference proteome</keyword>
<dbReference type="RefSeq" id="WP_257893240.1">
    <property type="nucleotide sequence ID" value="NZ_JAIMBW010000001.1"/>
</dbReference>
<proteinExistence type="predicted"/>
<accession>A0A975TS40</accession>
<reference evidence="4 5" key="1">
    <citation type="submission" date="2021-07" db="EMBL/GenBank/DDBJ databases">
        <title>Karlodiniumbacter phycospheric gen. nov., sp. nov., a phycosphere bacterium isolated from karlodinium veneficum.</title>
        <authorList>
            <person name="Peng Y."/>
            <person name="Jiang L."/>
            <person name="Lee J."/>
        </authorList>
    </citation>
    <scope>NUCLEOTIDE SEQUENCE</scope>
    <source>
        <strain evidence="4 5">N5</strain>
    </source>
</reference>
<protein>
    <submittedName>
        <fullName evidence="4">Nucleoside hydrolase</fullName>
    </submittedName>
</protein>
<dbReference type="Gene3D" id="3.90.245.10">
    <property type="entry name" value="Ribonucleoside hydrolase-like"/>
    <property type="match status" value="1"/>
</dbReference>
<evidence type="ECO:0000259" key="3">
    <source>
        <dbReference type="Pfam" id="PF01156"/>
    </source>
</evidence>
<dbReference type="GO" id="GO:0005829">
    <property type="term" value="C:cytosol"/>
    <property type="evidence" value="ECO:0007669"/>
    <property type="project" value="TreeGrafter"/>
</dbReference>
<dbReference type="EMBL" id="CP078073">
    <property type="protein sequence ID" value="QXL86278.1"/>
    <property type="molecule type" value="Genomic_DNA"/>
</dbReference>
<dbReference type="PANTHER" id="PTHR12304">
    <property type="entry name" value="INOSINE-URIDINE PREFERRING NUCLEOSIDE HYDROLASE"/>
    <property type="match status" value="1"/>
</dbReference>
<feature type="domain" description="Inosine/uridine-preferring nucleoside hydrolase" evidence="3">
    <location>
        <begin position="26"/>
        <end position="313"/>
    </location>
</feature>
<dbReference type="InterPro" id="IPR036452">
    <property type="entry name" value="Ribo_hydro-like"/>
</dbReference>
<dbReference type="PANTHER" id="PTHR12304:SF4">
    <property type="entry name" value="URIDINE NUCLEOSIDASE"/>
    <property type="match status" value="1"/>
</dbReference>